<feature type="transmembrane region" description="Helical" evidence="7">
    <location>
        <begin position="252"/>
        <end position="273"/>
    </location>
</feature>
<keyword evidence="5 7" id="KW-1133">Transmembrane helix</keyword>
<dbReference type="InterPro" id="IPR020846">
    <property type="entry name" value="MFS_dom"/>
</dbReference>
<dbReference type="AlphaFoldDB" id="A0A495IBI8"/>
<gene>
    <name evidence="9" type="ORF">C8E83_0456</name>
</gene>
<keyword evidence="4 7" id="KW-0812">Transmembrane</keyword>
<keyword evidence="6 7" id="KW-0472">Membrane</keyword>
<dbReference type="Proteomes" id="UP000280008">
    <property type="component" value="Unassembled WGS sequence"/>
</dbReference>
<comment type="caution">
    <text evidence="9">The sequence shown here is derived from an EMBL/GenBank/DDBJ whole genome shotgun (WGS) entry which is preliminary data.</text>
</comment>
<dbReference type="CDD" id="cd06173">
    <property type="entry name" value="MFS_MefA_like"/>
    <property type="match status" value="1"/>
</dbReference>
<comment type="subcellular location">
    <subcellularLocation>
        <location evidence="1">Cell inner membrane</location>
        <topology evidence="1">Multi-pass membrane protein</topology>
    </subcellularLocation>
</comment>
<evidence type="ECO:0000256" key="6">
    <source>
        <dbReference type="ARBA" id="ARBA00023136"/>
    </source>
</evidence>
<reference evidence="9 10" key="1">
    <citation type="submission" date="2018-10" db="EMBL/GenBank/DDBJ databases">
        <title>Sequencing the genomes of 1000 actinobacteria strains.</title>
        <authorList>
            <person name="Klenk H.-P."/>
        </authorList>
    </citation>
    <scope>NUCLEOTIDE SEQUENCE [LARGE SCALE GENOMIC DNA]</scope>
    <source>
        <strain evidence="9 10">DSM 17894</strain>
    </source>
</reference>
<dbReference type="InterPro" id="IPR010290">
    <property type="entry name" value="TM_effector"/>
</dbReference>
<evidence type="ECO:0000256" key="4">
    <source>
        <dbReference type="ARBA" id="ARBA00022692"/>
    </source>
</evidence>
<evidence type="ECO:0000256" key="3">
    <source>
        <dbReference type="ARBA" id="ARBA00022475"/>
    </source>
</evidence>
<evidence type="ECO:0000313" key="10">
    <source>
        <dbReference type="Proteomes" id="UP000280008"/>
    </source>
</evidence>
<sequence>MWRGLRGHRDVTLLLGASLVSQTGDWVLGVGLAFEVFALTGSTLASAAVMLATQVPLAVLGSVAGVVVDRGDRRRIMIGANLASAALVWPLVLVRGAGDAWIIVMVVALTSVVSPFFVAAEASLLPSLVPDQAGLIRVNALNAQVRNGARLIGAALGGVVVGIGGLGGLAAADAVSFVAAAALLLAIRHRSPAADRADRLHLIDDWREGVAVIRRSRVLLVVVAFFVLTGVGEGTMGTLFAPFVDDVLGGTVGLYGAILSAQAVGGIVGGLVITILGPRIRPRALFTWGALAFGLLDLALFLYPLLDPAAWPAFALIAIVGLPGAAVTAGVLTLFQSATSDRDRGRVFGSLTSLQNAAMLLSTAAAGALATPLGIIPVICTQGAVYVVVAGVALVGLRSRA</sequence>
<feature type="transmembrane region" description="Helical" evidence="7">
    <location>
        <begin position="375"/>
        <end position="397"/>
    </location>
</feature>
<feature type="transmembrane region" description="Helical" evidence="7">
    <location>
        <begin position="347"/>
        <end position="369"/>
    </location>
</feature>
<feature type="transmembrane region" description="Helical" evidence="7">
    <location>
        <begin position="309"/>
        <end position="335"/>
    </location>
</feature>
<keyword evidence="10" id="KW-1185">Reference proteome</keyword>
<organism evidence="9 10">
    <name type="scientific">Frondihabitans australicus</name>
    <dbReference type="NCBI Taxonomy" id="386892"/>
    <lineage>
        <taxon>Bacteria</taxon>
        <taxon>Bacillati</taxon>
        <taxon>Actinomycetota</taxon>
        <taxon>Actinomycetes</taxon>
        <taxon>Micrococcales</taxon>
        <taxon>Microbacteriaceae</taxon>
        <taxon>Frondihabitans</taxon>
    </lineage>
</organism>
<evidence type="ECO:0000256" key="2">
    <source>
        <dbReference type="ARBA" id="ARBA00022448"/>
    </source>
</evidence>
<accession>A0A495IBI8</accession>
<proteinExistence type="predicted"/>
<dbReference type="InterPro" id="IPR036259">
    <property type="entry name" value="MFS_trans_sf"/>
</dbReference>
<dbReference type="Gene3D" id="1.20.1250.20">
    <property type="entry name" value="MFS general substrate transporter like domains"/>
    <property type="match status" value="2"/>
</dbReference>
<dbReference type="RefSeq" id="WP_170159819.1">
    <property type="nucleotide sequence ID" value="NZ_RBKS01000001.1"/>
</dbReference>
<protein>
    <submittedName>
        <fullName evidence="9">Na+/melibiose symporter-like transporter</fullName>
    </submittedName>
</protein>
<name>A0A495IBI8_9MICO</name>
<keyword evidence="2" id="KW-0813">Transport</keyword>
<evidence type="ECO:0000256" key="7">
    <source>
        <dbReference type="SAM" id="Phobius"/>
    </source>
</evidence>
<dbReference type="GO" id="GO:0005886">
    <property type="term" value="C:plasma membrane"/>
    <property type="evidence" value="ECO:0007669"/>
    <property type="project" value="UniProtKB-SubCell"/>
</dbReference>
<feature type="transmembrane region" description="Helical" evidence="7">
    <location>
        <begin position="218"/>
        <end position="240"/>
    </location>
</feature>
<dbReference type="GO" id="GO:0022857">
    <property type="term" value="F:transmembrane transporter activity"/>
    <property type="evidence" value="ECO:0007669"/>
    <property type="project" value="InterPro"/>
</dbReference>
<feature type="transmembrane region" description="Helical" evidence="7">
    <location>
        <begin position="43"/>
        <end position="68"/>
    </location>
</feature>
<feature type="transmembrane region" description="Helical" evidence="7">
    <location>
        <begin position="169"/>
        <end position="187"/>
    </location>
</feature>
<evidence type="ECO:0000256" key="5">
    <source>
        <dbReference type="ARBA" id="ARBA00022989"/>
    </source>
</evidence>
<dbReference type="PROSITE" id="PS50850">
    <property type="entry name" value="MFS"/>
    <property type="match status" value="1"/>
</dbReference>
<keyword evidence="3" id="KW-1003">Cell membrane</keyword>
<dbReference type="PANTHER" id="PTHR23513:SF9">
    <property type="entry name" value="ENTEROBACTIN EXPORTER ENTS"/>
    <property type="match status" value="1"/>
</dbReference>
<feature type="domain" description="Major facilitator superfamily (MFS) profile" evidence="8">
    <location>
        <begin position="218"/>
        <end position="401"/>
    </location>
</feature>
<dbReference type="SUPFAM" id="SSF103473">
    <property type="entry name" value="MFS general substrate transporter"/>
    <property type="match status" value="1"/>
</dbReference>
<evidence type="ECO:0000313" key="9">
    <source>
        <dbReference type="EMBL" id="RKR73364.1"/>
    </source>
</evidence>
<evidence type="ECO:0000259" key="8">
    <source>
        <dbReference type="PROSITE" id="PS50850"/>
    </source>
</evidence>
<dbReference type="Pfam" id="PF05977">
    <property type="entry name" value="MFS_3"/>
    <property type="match status" value="1"/>
</dbReference>
<dbReference type="PANTHER" id="PTHR23513">
    <property type="entry name" value="INTEGRAL MEMBRANE EFFLUX PROTEIN-RELATED"/>
    <property type="match status" value="1"/>
</dbReference>
<evidence type="ECO:0000256" key="1">
    <source>
        <dbReference type="ARBA" id="ARBA00004429"/>
    </source>
</evidence>
<dbReference type="EMBL" id="RBKS01000001">
    <property type="protein sequence ID" value="RKR73364.1"/>
    <property type="molecule type" value="Genomic_DNA"/>
</dbReference>
<feature type="transmembrane region" description="Helical" evidence="7">
    <location>
        <begin position="285"/>
        <end position="303"/>
    </location>
</feature>